<reference evidence="2" key="1">
    <citation type="journal article" date="2021" name="IMA Fungus">
        <title>Genomic characterization of three marine fungi, including Emericellopsis atlantica sp. nov. with signatures of a generalist lifestyle and marine biomass degradation.</title>
        <authorList>
            <person name="Hagestad O.C."/>
            <person name="Hou L."/>
            <person name="Andersen J.H."/>
            <person name="Hansen E.H."/>
            <person name="Altermark B."/>
            <person name="Li C."/>
            <person name="Kuhnert E."/>
            <person name="Cox R.J."/>
            <person name="Crous P.W."/>
            <person name="Spatafora J.W."/>
            <person name="Lail K."/>
            <person name="Amirebrahimi M."/>
            <person name="Lipzen A."/>
            <person name="Pangilinan J."/>
            <person name="Andreopoulos W."/>
            <person name="Hayes R.D."/>
            <person name="Ng V."/>
            <person name="Grigoriev I.V."/>
            <person name="Jackson S.A."/>
            <person name="Sutton T.D.S."/>
            <person name="Dobson A.D.W."/>
            <person name="Rama T."/>
        </authorList>
    </citation>
    <scope>NUCLEOTIDE SEQUENCE</scope>
    <source>
        <strain evidence="2">TS7</strain>
    </source>
</reference>
<evidence type="ECO:0000256" key="1">
    <source>
        <dbReference type="SAM" id="MobiDB-lite"/>
    </source>
</evidence>
<comment type="caution">
    <text evidence="2">The sequence shown here is derived from an EMBL/GenBank/DDBJ whole genome shotgun (WGS) entry which is preliminary data.</text>
</comment>
<evidence type="ECO:0000313" key="3">
    <source>
        <dbReference type="Proteomes" id="UP000887229"/>
    </source>
</evidence>
<protein>
    <submittedName>
        <fullName evidence="2">Uncharacterized protein</fullName>
    </submittedName>
</protein>
<dbReference type="EMBL" id="MU251293">
    <property type="protein sequence ID" value="KAG9249713.1"/>
    <property type="molecule type" value="Genomic_DNA"/>
</dbReference>
<evidence type="ECO:0000313" key="2">
    <source>
        <dbReference type="EMBL" id="KAG9249713.1"/>
    </source>
</evidence>
<organism evidence="2 3">
    <name type="scientific">Emericellopsis atlantica</name>
    <dbReference type="NCBI Taxonomy" id="2614577"/>
    <lineage>
        <taxon>Eukaryota</taxon>
        <taxon>Fungi</taxon>
        <taxon>Dikarya</taxon>
        <taxon>Ascomycota</taxon>
        <taxon>Pezizomycotina</taxon>
        <taxon>Sordariomycetes</taxon>
        <taxon>Hypocreomycetidae</taxon>
        <taxon>Hypocreales</taxon>
        <taxon>Bionectriaceae</taxon>
        <taxon>Emericellopsis</taxon>
    </lineage>
</organism>
<dbReference type="Proteomes" id="UP000887229">
    <property type="component" value="Unassembled WGS sequence"/>
</dbReference>
<keyword evidence="3" id="KW-1185">Reference proteome</keyword>
<name>A0A9P7ZCL2_9HYPO</name>
<dbReference type="GeneID" id="70297201"/>
<sequence length="154" mass="16770">MLTQNRTVIAIGYIVDGPKMVLLTKSSAMRCRSWEDGPEHICAINRTHSNIVKFKLHDEEYDKALQKLDGLTQRALAAQNQIPTIASRIDSSGTAALVESAQPRNSSRIPRGEQRHSTPAQPSGVSVIRVRGIKGNENSTTAAPPVGRSQMKAN</sequence>
<dbReference type="OrthoDB" id="5153964at2759"/>
<dbReference type="RefSeq" id="XP_046113637.1">
    <property type="nucleotide sequence ID" value="XM_046266298.1"/>
</dbReference>
<proteinExistence type="predicted"/>
<feature type="region of interest" description="Disordered" evidence="1">
    <location>
        <begin position="93"/>
        <end position="154"/>
    </location>
</feature>
<dbReference type="AlphaFoldDB" id="A0A9P7ZCL2"/>
<accession>A0A9P7ZCL2</accession>
<gene>
    <name evidence="2" type="ORF">F5Z01DRAFT_696939</name>
</gene>